<dbReference type="AlphaFoldDB" id="A0A1V0UBN9"/>
<dbReference type="EMBL" id="CP020570">
    <property type="protein sequence ID" value="ARF62546.1"/>
    <property type="molecule type" value="Genomic_DNA"/>
</dbReference>
<proteinExistence type="predicted"/>
<reference evidence="1 2" key="1">
    <citation type="submission" date="2017-03" db="EMBL/GenBank/DDBJ databases">
        <title>Complete Genome Sequence of a natural compounds producer, Streptomyces violaceus S21.</title>
        <authorList>
            <person name="Zhong C."/>
            <person name="Zhao Z."/>
            <person name="Fu J."/>
            <person name="Zong G."/>
            <person name="Qin R."/>
            <person name="Cao G."/>
        </authorList>
    </citation>
    <scope>NUCLEOTIDE SEQUENCE [LARGE SCALE GENOMIC DNA]</scope>
    <source>
        <strain evidence="1 2">S21</strain>
    </source>
</reference>
<evidence type="ECO:0000313" key="1">
    <source>
        <dbReference type="EMBL" id="ARF62546.1"/>
    </source>
</evidence>
<sequence>MTMTAARSCAEYHKPFLKLLISSSWLADLTFQHPLTHGFMTSRLSLRTMTRDGQAVGAVGKSRPGWRPDKLRQQREAHGLTLEGAGEQLREVARAAGLTVPAANFQTLWQHEQ</sequence>
<dbReference type="Proteomes" id="UP000192445">
    <property type="component" value="Chromosome"/>
</dbReference>
<dbReference type="STRING" id="1935.B1H20_14910"/>
<evidence type="ECO:0000313" key="2">
    <source>
        <dbReference type="Proteomes" id="UP000192445"/>
    </source>
</evidence>
<protein>
    <submittedName>
        <fullName evidence="1">Uncharacterized protein</fullName>
    </submittedName>
</protein>
<organism evidence="1 2">
    <name type="scientific">Streptomyces violaceoruber</name>
    <dbReference type="NCBI Taxonomy" id="1935"/>
    <lineage>
        <taxon>Bacteria</taxon>
        <taxon>Bacillati</taxon>
        <taxon>Actinomycetota</taxon>
        <taxon>Actinomycetes</taxon>
        <taxon>Kitasatosporales</taxon>
        <taxon>Streptomycetaceae</taxon>
        <taxon>Streptomyces</taxon>
        <taxon>Streptomyces violaceoruber group</taxon>
    </lineage>
</organism>
<accession>A0A1V0UBN9</accession>
<gene>
    <name evidence="1" type="ORF">B1H20_14910</name>
</gene>
<name>A0A1V0UBN9_STRVN</name>
<dbReference type="KEGG" id="svu:B1H20_14910"/>